<evidence type="ECO:0000313" key="4">
    <source>
        <dbReference type="Proteomes" id="UP000095008"/>
    </source>
</evidence>
<dbReference type="AlphaFoldDB" id="A0A1C2IBW1"/>
<keyword evidence="4" id="KW-1185">Reference proteome</keyword>
<organism evidence="2 3">
    <name type="scientific">Acidithiobacillus thiooxidans</name>
    <name type="common">Thiobacillus thiooxidans</name>
    <dbReference type="NCBI Taxonomy" id="930"/>
    <lineage>
        <taxon>Bacteria</taxon>
        <taxon>Pseudomonadati</taxon>
        <taxon>Pseudomonadota</taxon>
        <taxon>Acidithiobacillia</taxon>
        <taxon>Acidithiobacillales</taxon>
        <taxon>Acidithiobacillaceae</taxon>
        <taxon>Acidithiobacillus</taxon>
    </lineage>
</organism>
<reference evidence="2 3" key="1">
    <citation type="journal article" date="2016" name="Int. J. Mol. Sci.">
        <title>Comparative genomics of the extreme acidophile Acidithiobacillus thiooxidans reveals intraspecific divergence and niche adaptation.</title>
        <authorList>
            <person name="Zhang X."/>
            <person name="Feng X."/>
            <person name="Tao J."/>
            <person name="Ma L."/>
            <person name="Xiao Y."/>
            <person name="Liang Y."/>
            <person name="Liu X."/>
            <person name="Yin H."/>
        </authorList>
    </citation>
    <scope>NUCLEOTIDE SEQUENCE [LARGE SCALE GENOMIC DNA]</scope>
    <source>
        <strain evidence="2 3">A02</strain>
        <strain evidence="1">DXS-W</strain>
    </source>
</reference>
<dbReference type="EMBL" id="LWRY01000299">
    <property type="protein sequence ID" value="OCX67825.1"/>
    <property type="molecule type" value="Genomic_DNA"/>
</dbReference>
<accession>A0A1C2IBW1</accession>
<comment type="caution">
    <text evidence="2">The sequence shown here is derived from an EMBL/GenBank/DDBJ whole genome shotgun (WGS) entry which is preliminary data.</text>
</comment>
<proteinExistence type="predicted"/>
<evidence type="ECO:0000313" key="2">
    <source>
        <dbReference type="EMBL" id="OCX72136.1"/>
    </source>
</evidence>
<name>A0A1C2IBW1_ACITH</name>
<dbReference type="Proteomes" id="UP000095008">
    <property type="component" value="Unassembled WGS sequence"/>
</dbReference>
<dbReference type="Proteomes" id="UP000094893">
    <property type="component" value="Unassembled WGS sequence"/>
</dbReference>
<dbReference type="OrthoDB" id="5295772at2"/>
<sequence length="84" mass="9204">MGSVKVIGSNGQISLGKQYAGRRVLVEETEPGVWLVRTAKVIPDDERWLQHSKASNDLRAALAWAQKNAPDDSGADDFMARINP</sequence>
<protein>
    <submittedName>
        <fullName evidence="2">Uncharacterized protein</fullName>
    </submittedName>
</protein>
<dbReference type="EMBL" id="LWSA01000150">
    <property type="protein sequence ID" value="OCX72136.1"/>
    <property type="molecule type" value="Genomic_DNA"/>
</dbReference>
<evidence type="ECO:0000313" key="1">
    <source>
        <dbReference type="EMBL" id="OCX67825.1"/>
    </source>
</evidence>
<gene>
    <name evidence="1" type="ORF">A6M23_19920</name>
    <name evidence="2" type="ORF">A6P07_10570</name>
</gene>
<evidence type="ECO:0000313" key="3">
    <source>
        <dbReference type="Proteomes" id="UP000094893"/>
    </source>
</evidence>